<dbReference type="SUPFAM" id="SSF53850">
    <property type="entry name" value="Periplasmic binding protein-like II"/>
    <property type="match status" value="1"/>
</dbReference>
<dbReference type="PANTHER" id="PTHR30006:SF3">
    <property type="entry name" value="THIAMINE-BINDING PERIPLASMIC PROTEIN"/>
    <property type="match status" value="1"/>
</dbReference>
<dbReference type="CDD" id="cd13545">
    <property type="entry name" value="PBP2_TbpA"/>
    <property type="match status" value="1"/>
</dbReference>
<dbReference type="PANTHER" id="PTHR30006">
    <property type="entry name" value="THIAMINE-BINDING PERIPLASMIC PROTEIN-RELATED"/>
    <property type="match status" value="1"/>
</dbReference>
<evidence type="ECO:0000256" key="5">
    <source>
        <dbReference type="ARBA" id="ARBA00022729"/>
    </source>
</evidence>
<comment type="similarity">
    <text evidence="2">Belongs to the bacterial solute-binding protein 1 family.</text>
</comment>
<evidence type="ECO:0000256" key="6">
    <source>
        <dbReference type="ARBA" id="ARBA00022764"/>
    </source>
</evidence>
<dbReference type="NCBIfam" id="TIGR01254">
    <property type="entry name" value="sfuA"/>
    <property type="match status" value="1"/>
</dbReference>
<proteinExistence type="inferred from homology"/>
<dbReference type="Pfam" id="PF01547">
    <property type="entry name" value="SBP_bac_1"/>
    <property type="match status" value="1"/>
</dbReference>
<evidence type="ECO:0000256" key="1">
    <source>
        <dbReference type="ARBA" id="ARBA00004418"/>
    </source>
</evidence>
<dbReference type="InterPro" id="IPR005948">
    <property type="entry name" value="ThiB-like"/>
</dbReference>
<gene>
    <name evidence="8" type="ORF">KGQ91_09190</name>
</gene>
<evidence type="ECO:0000256" key="2">
    <source>
        <dbReference type="ARBA" id="ARBA00008520"/>
    </source>
</evidence>
<evidence type="ECO:0000256" key="3">
    <source>
        <dbReference type="ARBA" id="ARBA00019815"/>
    </source>
</evidence>
<dbReference type="Gene3D" id="3.40.190.10">
    <property type="entry name" value="Periplasmic binding protein-like II"/>
    <property type="match status" value="2"/>
</dbReference>
<feature type="chain" id="PRO_5045640169" description="Thiamine-binding periplasmic protein" evidence="7">
    <location>
        <begin position="24"/>
        <end position="334"/>
    </location>
</feature>
<feature type="signal peptide" evidence="7">
    <location>
        <begin position="1"/>
        <end position="23"/>
    </location>
</feature>
<keyword evidence="5 7" id="KW-0732">Signal</keyword>
<accession>A0ABS7WYZ3</accession>
<keyword evidence="9" id="KW-1185">Reference proteome</keyword>
<evidence type="ECO:0000313" key="8">
    <source>
        <dbReference type="EMBL" id="MBZ9567852.1"/>
    </source>
</evidence>
<dbReference type="Proteomes" id="UP001319883">
    <property type="component" value="Unassembled WGS sequence"/>
</dbReference>
<evidence type="ECO:0000256" key="7">
    <source>
        <dbReference type="SAM" id="SignalP"/>
    </source>
</evidence>
<dbReference type="NCBIfam" id="TIGR01276">
    <property type="entry name" value="thiB"/>
    <property type="match status" value="1"/>
</dbReference>
<dbReference type="EMBL" id="JAGXFD010000001">
    <property type="protein sequence ID" value="MBZ9567852.1"/>
    <property type="molecule type" value="Genomic_DNA"/>
</dbReference>
<comment type="caution">
    <text evidence="8">The sequence shown here is derived from an EMBL/GenBank/DDBJ whole genome shotgun (WGS) entry which is preliminary data.</text>
</comment>
<keyword evidence="4" id="KW-0813">Transport</keyword>
<sequence length="334" mass="37272">MSRRTLVGGLTLAALCSVSPAQAEETLTVYTYDAFVSEWGPGPSVKKAFESQCDCRLRFVALDGGVGILQRLKLEGEDSAADVVLGLDMNLMAEARDTGLLAPHGVDLSPLALPVDWDDDTFVPFDWAPFAFVYDTQALAEPPHSFQALIDAPDDLKVIIEDPRTSTPGLGLLLWIRHAYGDRADAIWRGLQPHILTVTRDWSEAYFSLFLNGEAPMVMSYATSPAYHMAVDHTDRYQAAAFDEGHYLQVEVAARTRHGKHPQLAREFLGFMLSRDFQRELPLTNVMYPAIDLGDGLPEAYSKLIDPEVYTFSPQVVREHRKAWVDDWLRVSTQ</sequence>
<name>A0ABS7WYZ3_9GAMM</name>
<evidence type="ECO:0000256" key="4">
    <source>
        <dbReference type="ARBA" id="ARBA00022448"/>
    </source>
</evidence>
<reference evidence="8 9" key="1">
    <citation type="submission" date="2021-05" db="EMBL/GenBank/DDBJ databases">
        <title>Petroleum and Energy Research Collection (APPE): ex situ preservation of microbial diversity associated with the oil industry and exploitation of its biotechnological potential.</title>
        <authorList>
            <person name="Paixao C.T.M."/>
            <person name="Gomes M.B."/>
            <person name="Oliveira V.M."/>
        </authorList>
    </citation>
    <scope>NUCLEOTIDE SEQUENCE [LARGE SCALE GENOMIC DNA]</scope>
    <source>
        <strain evidence="8 9">LIT2</strain>
    </source>
</reference>
<keyword evidence="6" id="KW-0574">Periplasm</keyword>
<dbReference type="RefSeq" id="WP_224420844.1">
    <property type="nucleotide sequence ID" value="NZ_JAGXFD010000001.1"/>
</dbReference>
<dbReference type="InterPro" id="IPR006059">
    <property type="entry name" value="SBP"/>
</dbReference>
<evidence type="ECO:0000313" key="9">
    <source>
        <dbReference type="Proteomes" id="UP001319883"/>
    </source>
</evidence>
<dbReference type="InterPro" id="IPR005967">
    <property type="entry name" value="ThiB"/>
</dbReference>
<organism evidence="8 9">
    <name type="scientific">Modicisalibacter tunisiensis</name>
    <dbReference type="NCBI Taxonomy" id="390637"/>
    <lineage>
        <taxon>Bacteria</taxon>
        <taxon>Pseudomonadati</taxon>
        <taxon>Pseudomonadota</taxon>
        <taxon>Gammaproteobacteria</taxon>
        <taxon>Oceanospirillales</taxon>
        <taxon>Halomonadaceae</taxon>
        <taxon>Modicisalibacter</taxon>
    </lineage>
</organism>
<protein>
    <recommendedName>
        <fullName evidence="3">Thiamine-binding periplasmic protein</fullName>
    </recommendedName>
</protein>
<comment type="subcellular location">
    <subcellularLocation>
        <location evidence="1">Periplasm</location>
    </subcellularLocation>
</comment>